<name>A0ABQ9H700_9NEOP</name>
<sequence length="344" mass="36864">MERLASMGWGWGKVIQHGKTGYYGVGMGEVRQHGKTGFYGVVMGEGKATWKDWLLWGGDGGRKNADDVTDCARIRRTVKYNNGGRKSRVAPICFTANHSQDLDVVAFTLVLIAFTRQSRGHATPCPHSRTIYIVLHAVKIPTPHFLTLRYKLRHSLACGPTVVAQSVPDTMARRQLAPHLLGWGCVMGTRRPCQCLDLTPDARVSNGQGNAYVNYGLAAEGGGGGLIHGTVAEGSELAVLARTVPRSWYSPCGSKARGGNTAGTRTGTLTAGRAVVAERVACSPHTKANRVQSPAGSHPDFRMLESRRTTPLVGGFPQGSPVPPPLFHSSVAPYSPQLPSSARC</sequence>
<evidence type="ECO:0000313" key="2">
    <source>
        <dbReference type="EMBL" id="KAJ8880099.1"/>
    </source>
</evidence>
<reference evidence="2 3" key="1">
    <citation type="submission" date="2023-02" db="EMBL/GenBank/DDBJ databases">
        <title>LHISI_Scaffold_Assembly.</title>
        <authorList>
            <person name="Stuart O.P."/>
            <person name="Cleave R."/>
            <person name="Magrath M.J.L."/>
            <person name="Mikheyev A.S."/>
        </authorList>
    </citation>
    <scope>NUCLEOTIDE SEQUENCE [LARGE SCALE GENOMIC DNA]</scope>
    <source>
        <strain evidence="2">Daus_M_001</strain>
        <tissue evidence="2">Leg muscle</tissue>
    </source>
</reference>
<dbReference type="Proteomes" id="UP001159363">
    <property type="component" value="Chromosome 6"/>
</dbReference>
<dbReference type="EMBL" id="JARBHB010000007">
    <property type="protein sequence ID" value="KAJ8880099.1"/>
    <property type="molecule type" value="Genomic_DNA"/>
</dbReference>
<accession>A0ABQ9H700</accession>
<comment type="caution">
    <text evidence="2">The sequence shown here is derived from an EMBL/GenBank/DDBJ whole genome shotgun (WGS) entry which is preliminary data.</text>
</comment>
<gene>
    <name evidence="2" type="ORF">PR048_020722</name>
</gene>
<proteinExistence type="predicted"/>
<feature type="region of interest" description="Disordered" evidence="1">
    <location>
        <begin position="310"/>
        <end position="344"/>
    </location>
</feature>
<protein>
    <submittedName>
        <fullName evidence="2">Uncharacterized protein</fullName>
    </submittedName>
</protein>
<organism evidence="2 3">
    <name type="scientific">Dryococelus australis</name>
    <dbReference type="NCBI Taxonomy" id="614101"/>
    <lineage>
        <taxon>Eukaryota</taxon>
        <taxon>Metazoa</taxon>
        <taxon>Ecdysozoa</taxon>
        <taxon>Arthropoda</taxon>
        <taxon>Hexapoda</taxon>
        <taxon>Insecta</taxon>
        <taxon>Pterygota</taxon>
        <taxon>Neoptera</taxon>
        <taxon>Polyneoptera</taxon>
        <taxon>Phasmatodea</taxon>
        <taxon>Verophasmatodea</taxon>
        <taxon>Anareolatae</taxon>
        <taxon>Phasmatidae</taxon>
        <taxon>Eurycanthinae</taxon>
        <taxon>Dryococelus</taxon>
    </lineage>
</organism>
<evidence type="ECO:0000313" key="3">
    <source>
        <dbReference type="Proteomes" id="UP001159363"/>
    </source>
</evidence>
<evidence type="ECO:0000256" key="1">
    <source>
        <dbReference type="SAM" id="MobiDB-lite"/>
    </source>
</evidence>
<keyword evidence="3" id="KW-1185">Reference proteome</keyword>